<gene>
    <name evidence="1" type="ORF">HGH92_25705</name>
</gene>
<name>A0A847RY49_9BACT</name>
<accession>A0A847RY49</accession>
<dbReference type="InterPro" id="IPR058238">
    <property type="entry name" value="Lant_leader_dom"/>
</dbReference>
<evidence type="ECO:0000313" key="2">
    <source>
        <dbReference type="Proteomes" id="UP000570474"/>
    </source>
</evidence>
<dbReference type="EMBL" id="JABAIA010000003">
    <property type="protein sequence ID" value="NLR67726.1"/>
    <property type="molecule type" value="Genomic_DNA"/>
</dbReference>
<dbReference type="NCBIfam" id="NF038153">
    <property type="entry name" value="lant_leader_L1a"/>
    <property type="match status" value="1"/>
</dbReference>
<dbReference type="AlphaFoldDB" id="A0A847RY49"/>
<sequence>MKKKKLSAEKKLYFGKSAVAVLSGAEAGKLAGGIPPVTTDRKCFTYLETCMTYPYTVPECIAC</sequence>
<evidence type="ECO:0000313" key="1">
    <source>
        <dbReference type="EMBL" id="NLR67726.1"/>
    </source>
</evidence>
<keyword evidence="2" id="KW-1185">Reference proteome</keyword>
<protein>
    <recommendedName>
        <fullName evidence="3">Class I lanthipeptide</fullName>
    </recommendedName>
</protein>
<dbReference type="RefSeq" id="WP_168873671.1">
    <property type="nucleotide sequence ID" value="NZ_JABAIA010000003.1"/>
</dbReference>
<dbReference type="Proteomes" id="UP000570474">
    <property type="component" value="Unassembled WGS sequence"/>
</dbReference>
<comment type="caution">
    <text evidence="1">The sequence shown here is derived from an EMBL/GenBank/DDBJ whole genome shotgun (WGS) entry which is preliminary data.</text>
</comment>
<reference evidence="1 2" key="1">
    <citation type="submission" date="2020-04" db="EMBL/GenBank/DDBJ databases">
        <authorList>
            <person name="Yin C."/>
        </authorList>
    </citation>
    <scope>NUCLEOTIDE SEQUENCE [LARGE SCALE GENOMIC DNA]</scope>
    <source>
        <strain evidence="1 2">Ae27</strain>
    </source>
</reference>
<organism evidence="1 2">
    <name type="scientific">Chitinophaga varians</name>
    <dbReference type="NCBI Taxonomy" id="2202339"/>
    <lineage>
        <taxon>Bacteria</taxon>
        <taxon>Pseudomonadati</taxon>
        <taxon>Bacteroidota</taxon>
        <taxon>Chitinophagia</taxon>
        <taxon>Chitinophagales</taxon>
        <taxon>Chitinophagaceae</taxon>
        <taxon>Chitinophaga</taxon>
    </lineage>
</organism>
<proteinExistence type="predicted"/>
<evidence type="ECO:0008006" key="3">
    <source>
        <dbReference type="Google" id="ProtNLM"/>
    </source>
</evidence>